<sequence>PPVNDAATETSPEASPPQTFVQKLKAGEQHCLWKLGLRAFTVIAAIIGIGCMAWGLSTPPRGDYRWSMDDPWSLMGSVITFGITAIWCTVCVLVVLLRRTHRPVHPGVAVGIDLVLWLAYIITAMFATFGVINLYAFGADGLINEYSSSGYYMLESNGTWVFNQTDYNSYYGNDRDCNKSSRYYQEYSDGFKSCAEEDAYVNQLWNDKSHRVGVETTGLACQYLCLLLHLALFIWACVDTSRRNRSKVSKDAEKLAANIVMNMVRSGAIVP</sequence>
<feature type="non-terminal residue" evidence="2">
    <location>
        <position position="271"/>
    </location>
</feature>
<reference evidence="2" key="1">
    <citation type="journal article" date="2020" name="Stud. Mycol.">
        <title>101 Dothideomycetes genomes: a test case for predicting lifestyles and emergence of pathogens.</title>
        <authorList>
            <person name="Haridas S."/>
            <person name="Albert R."/>
            <person name="Binder M."/>
            <person name="Bloem J."/>
            <person name="Labutti K."/>
            <person name="Salamov A."/>
            <person name="Andreopoulos B."/>
            <person name="Baker S."/>
            <person name="Barry K."/>
            <person name="Bills G."/>
            <person name="Bluhm B."/>
            <person name="Cannon C."/>
            <person name="Castanera R."/>
            <person name="Culley D."/>
            <person name="Daum C."/>
            <person name="Ezra D."/>
            <person name="Gonzalez J."/>
            <person name="Henrissat B."/>
            <person name="Kuo A."/>
            <person name="Liang C."/>
            <person name="Lipzen A."/>
            <person name="Lutzoni F."/>
            <person name="Magnuson J."/>
            <person name="Mondo S."/>
            <person name="Nolan M."/>
            <person name="Ohm R."/>
            <person name="Pangilinan J."/>
            <person name="Park H.-J."/>
            <person name="Ramirez L."/>
            <person name="Alfaro M."/>
            <person name="Sun H."/>
            <person name="Tritt A."/>
            <person name="Yoshinaga Y."/>
            <person name="Zwiers L.-H."/>
            <person name="Turgeon B."/>
            <person name="Goodwin S."/>
            <person name="Spatafora J."/>
            <person name="Crous P."/>
            <person name="Grigoriev I."/>
        </authorList>
    </citation>
    <scope>NUCLEOTIDE SEQUENCE</scope>
    <source>
        <strain evidence="2">CBS 122681</strain>
    </source>
</reference>
<keyword evidence="3" id="KW-1185">Reference proteome</keyword>
<feature type="transmembrane region" description="Helical" evidence="1">
    <location>
        <begin position="217"/>
        <end position="238"/>
    </location>
</feature>
<feature type="transmembrane region" description="Helical" evidence="1">
    <location>
        <begin position="35"/>
        <end position="56"/>
    </location>
</feature>
<keyword evidence="1" id="KW-1133">Transmembrane helix</keyword>
<organism evidence="2 3">
    <name type="scientific">Lophiostoma macrostomum CBS 122681</name>
    <dbReference type="NCBI Taxonomy" id="1314788"/>
    <lineage>
        <taxon>Eukaryota</taxon>
        <taxon>Fungi</taxon>
        <taxon>Dikarya</taxon>
        <taxon>Ascomycota</taxon>
        <taxon>Pezizomycotina</taxon>
        <taxon>Dothideomycetes</taxon>
        <taxon>Pleosporomycetidae</taxon>
        <taxon>Pleosporales</taxon>
        <taxon>Lophiostomataceae</taxon>
        <taxon>Lophiostoma</taxon>
    </lineage>
</organism>
<dbReference type="EMBL" id="MU004293">
    <property type="protein sequence ID" value="KAF2661575.1"/>
    <property type="molecule type" value="Genomic_DNA"/>
</dbReference>
<dbReference type="AlphaFoldDB" id="A0A6A6TND8"/>
<keyword evidence="1" id="KW-0812">Transmembrane</keyword>
<gene>
    <name evidence="2" type="ORF">K491DRAFT_561286</name>
</gene>
<dbReference type="Proteomes" id="UP000799324">
    <property type="component" value="Unassembled WGS sequence"/>
</dbReference>
<proteinExistence type="predicted"/>
<dbReference type="OrthoDB" id="5279542at2759"/>
<feature type="non-terminal residue" evidence="2">
    <location>
        <position position="1"/>
    </location>
</feature>
<keyword evidence="1" id="KW-0472">Membrane</keyword>
<accession>A0A6A6TND8</accession>
<feature type="transmembrane region" description="Helical" evidence="1">
    <location>
        <begin position="76"/>
        <end position="97"/>
    </location>
</feature>
<evidence type="ECO:0000313" key="3">
    <source>
        <dbReference type="Proteomes" id="UP000799324"/>
    </source>
</evidence>
<evidence type="ECO:0008006" key="4">
    <source>
        <dbReference type="Google" id="ProtNLM"/>
    </source>
</evidence>
<evidence type="ECO:0000256" key="1">
    <source>
        <dbReference type="SAM" id="Phobius"/>
    </source>
</evidence>
<name>A0A6A6TND8_9PLEO</name>
<feature type="transmembrane region" description="Helical" evidence="1">
    <location>
        <begin position="109"/>
        <end position="137"/>
    </location>
</feature>
<protein>
    <recommendedName>
        <fullName evidence="4">MARVEL domain-containing protein</fullName>
    </recommendedName>
</protein>
<evidence type="ECO:0000313" key="2">
    <source>
        <dbReference type="EMBL" id="KAF2661575.1"/>
    </source>
</evidence>